<comment type="caution">
    <text evidence="2">The sequence shown here is derived from an EMBL/GenBank/DDBJ whole genome shotgun (WGS) entry which is preliminary data.</text>
</comment>
<dbReference type="RefSeq" id="WP_315723470.1">
    <property type="nucleotide sequence ID" value="NZ_JAVUPU010000001.1"/>
</dbReference>
<dbReference type="Proteomes" id="UP001259572">
    <property type="component" value="Unassembled WGS sequence"/>
</dbReference>
<reference evidence="2 3" key="1">
    <citation type="submission" date="2023-05" db="EMBL/GenBank/DDBJ databases">
        <authorList>
            <person name="Guo Y."/>
        </authorList>
    </citation>
    <scope>NUCLEOTIDE SEQUENCE [LARGE SCALE GENOMIC DNA]</scope>
    <source>
        <strain evidence="2 3">GR2756</strain>
    </source>
</reference>
<dbReference type="PANTHER" id="PTHR33840">
    <property type="match status" value="1"/>
</dbReference>
<dbReference type="EMBL" id="JAVUPU010000001">
    <property type="protein sequence ID" value="MDT9597914.1"/>
    <property type="molecule type" value="Genomic_DNA"/>
</dbReference>
<organism evidence="2 3">
    <name type="scientific">Sphingosinicella rhizophila</name>
    <dbReference type="NCBI Taxonomy" id="3050082"/>
    <lineage>
        <taxon>Bacteria</taxon>
        <taxon>Pseudomonadati</taxon>
        <taxon>Pseudomonadota</taxon>
        <taxon>Alphaproteobacteria</taxon>
        <taxon>Sphingomonadales</taxon>
        <taxon>Sphingosinicellaceae</taxon>
        <taxon>Sphingosinicella</taxon>
    </lineage>
</organism>
<dbReference type="Gene3D" id="3.40.50.1820">
    <property type="entry name" value="alpha/beta hydrolase"/>
    <property type="match status" value="1"/>
</dbReference>
<dbReference type="PANTHER" id="PTHR33840:SF1">
    <property type="entry name" value="TLE1 PHOSPHOLIPASE DOMAIN-CONTAINING PROTEIN"/>
    <property type="match status" value="1"/>
</dbReference>
<evidence type="ECO:0000313" key="2">
    <source>
        <dbReference type="EMBL" id="MDT9597914.1"/>
    </source>
</evidence>
<name>A0ABU3Q3E1_9SPHN</name>
<evidence type="ECO:0000259" key="1">
    <source>
        <dbReference type="Pfam" id="PF09994"/>
    </source>
</evidence>
<gene>
    <name evidence="2" type="ORF">RQX22_03005</name>
</gene>
<accession>A0ABU3Q3E1</accession>
<dbReference type="SUPFAM" id="SSF53474">
    <property type="entry name" value="alpha/beta-Hydrolases"/>
    <property type="match status" value="1"/>
</dbReference>
<keyword evidence="3" id="KW-1185">Reference proteome</keyword>
<dbReference type="InterPro" id="IPR018712">
    <property type="entry name" value="Tle1-like_cat"/>
</dbReference>
<proteinExistence type="predicted"/>
<protein>
    <submittedName>
        <fullName evidence="2">DUF2235 domain-containing protein</fullName>
    </submittedName>
</protein>
<sequence length="387" mass="43233">MTDIATPTLRPTKRLALFLDGTWNSVGTNTNVWRLRCLCSDKSADGASQLRYYDEGVNGFSGGGWGKGLSENVKQAYDWLVDNYEDGDQIFIFGFSRGAYTARSLAGLISIYGLLKPGGPLGVNQLYERYMHEDDRTIYKLRGEDHSNCTNEERWILRYSREIPIEVVGVWDTVGAVGIPLFSIQGISSSTLRFHHTGLRQPIKHGFHALAIDEHRPKFAPTIWTVRGQPRKPAPSMRSIHSVEQRWFVGAHANVGGGCYNDTLAQIPLRWMMAKAALSGLTFREEVELDGKEQLAPISDSYKEFLKGVYSALFSRSFRPIGAAPVQAVNGTHFNVNETIDASVFDRWRRDNTYRPPNLAAWAQQHGVKPEELQTSVVALSPDTVAP</sequence>
<dbReference type="InterPro" id="IPR029058">
    <property type="entry name" value="AB_hydrolase_fold"/>
</dbReference>
<evidence type="ECO:0000313" key="3">
    <source>
        <dbReference type="Proteomes" id="UP001259572"/>
    </source>
</evidence>
<dbReference type="Pfam" id="PF09994">
    <property type="entry name" value="T6SS_Tle1-like_cat"/>
    <property type="match status" value="1"/>
</dbReference>
<feature type="domain" description="T6SS Phospholipase effector Tle1-like catalytic" evidence="1">
    <location>
        <begin position="13"/>
        <end position="274"/>
    </location>
</feature>